<feature type="compositionally biased region" description="Low complexity" evidence="1">
    <location>
        <begin position="30"/>
        <end position="44"/>
    </location>
</feature>
<feature type="compositionally biased region" description="Basic and acidic residues" evidence="1">
    <location>
        <begin position="274"/>
        <end position="284"/>
    </location>
</feature>
<keyword evidence="3" id="KW-1185">Reference proteome</keyword>
<reference evidence="2 3" key="1">
    <citation type="submission" date="2019-10" db="EMBL/GenBank/DDBJ databases">
        <title>Bifidobacterium from non-human primates.</title>
        <authorList>
            <person name="Modesto M."/>
        </authorList>
    </citation>
    <scope>NUCLEOTIDE SEQUENCE [LARGE SCALE GENOMIC DNA]</scope>
    <source>
        <strain evidence="2 3">SMA1</strain>
    </source>
</reference>
<protein>
    <recommendedName>
        <fullName evidence="4">RDD family protein</fullName>
    </recommendedName>
</protein>
<evidence type="ECO:0000256" key="1">
    <source>
        <dbReference type="SAM" id="MobiDB-lite"/>
    </source>
</evidence>
<accession>A0ABX0C9P3</accession>
<name>A0ABX0C9P3_9BIFI</name>
<gene>
    <name evidence="2" type="ORF">GFD18_04835</name>
</gene>
<dbReference type="EMBL" id="WHZU01000006">
    <property type="protein sequence ID" value="NEH11416.1"/>
    <property type="molecule type" value="Genomic_DNA"/>
</dbReference>
<proteinExistence type="predicted"/>
<comment type="caution">
    <text evidence="2">The sequence shown here is derived from an EMBL/GenBank/DDBJ whole genome shotgun (WGS) entry which is preliminary data.</text>
</comment>
<evidence type="ECO:0008006" key="4">
    <source>
        <dbReference type="Google" id="ProtNLM"/>
    </source>
</evidence>
<dbReference type="RefSeq" id="WP_163198533.1">
    <property type="nucleotide sequence ID" value="NZ_WHZU01000006.1"/>
</dbReference>
<dbReference type="Proteomes" id="UP000475155">
    <property type="component" value="Unassembled WGS sequence"/>
</dbReference>
<feature type="region of interest" description="Disordered" evidence="1">
    <location>
        <begin position="274"/>
        <end position="294"/>
    </location>
</feature>
<evidence type="ECO:0000313" key="3">
    <source>
        <dbReference type="Proteomes" id="UP000475155"/>
    </source>
</evidence>
<feature type="region of interest" description="Disordered" evidence="1">
    <location>
        <begin position="1"/>
        <end position="44"/>
    </location>
</feature>
<organism evidence="2 3">
    <name type="scientific">Bifidobacterium saimiriisciurei</name>
    <dbReference type="NCBI Taxonomy" id="2661627"/>
    <lineage>
        <taxon>Bacteria</taxon>
        <taxon>Bacillati</taxon>
        <taxon>Actinomycetota</taxon>
        <taxon>Actinomycetes</taxon>
        <taxon>Bifidobacteriales</taxon>
        <taxon>Bifidobacteriaceae</taxon>
        <taxon>Bifidobacterium</taxon>
    </lineage>
</organism>
<feature type="compositionally biased region" description="Low complexity" evidence="1">
    <location>
        <begin position="7"/>
        <end position="19"/>
    </location>
</feature>
<sequence length="294" mass="31298">MDIPSKTATTAAATITIPADGGARGTPEHAAATGESAAAARPTTAAESVIVDPLTLRKRRRLPERRGYAEPLITLIPSVVFIDDMPGSLGLHRMVDDGMLSSLDEGSAYVARDSATLYGRAAIADCIVPFGSIAAGLLASWIWLGGPFPERIDLISGSHYRALAYGRQVRVFHRQTTAEQVMRLGKLRVTSPVRTICDLACMDAAGRANINVDGTIVRLLAAYAISAALCLQTLWDNQRWPNHGEGVETLTRILERQQAGTGAREDHINGCAADECRTGDRHDANGAPDDGDAS</sequence>
<evidence type="ECO:0000313" key="2">
    <source>
        <dbReference type="EMBL" id="NEH11416.1"/>
    </source>
</evidence>